<feature type="transmembrane region" description="Helical" evidence="6">
    <location>
        <begin position="88"/>
        <end position="104"/>
    </location>
</feature>
<keyword evidence="5 6" id="KW-0472">Membrane</keyword>
<sequence>MMQSILNISGDETIMPELKQVFAMQRKYIFFLLAICALGWGFTPFQDVFLGIALGSLFGLYNFWLLIRRMDKFDRAMDEGKRASLGTGMRFASGVAAAAIAISLPEYFNLAATVIGLMIPYILLLVERIVFHVKNH</sequence>
<dbReference type="PANTHER" id="PTHR40035">
    <property type="entry name" value="ATP SYNTHASE PROTEIN I"/>
    <property type="match status" value="1"/>
</dbReference>
<keyword evidence="8" id="KW-1185">Reference proteome</keyword>
<name>A0ABV8X5I7_9LACT</name>
<evidence type="ECO:0000256" key="1">
    <source>
        <dbReference type="ARBA" id="ARBA00004651"/>
    </source>
</evidence>
<evidence type="ECO:0000256" key="5">
    <source>
        <dbReference type="ARBA" id="ARBA00023136"/>
    </source>
</evidence>
<proteinExistence type="predicted"/>
<evidence type="ECO:0000256" key="2">
    <source>
        <dbReference type="ARBA" id="ARBA00022475"/>
    </source>
</evidence>
<feature type="transmembrane region" description="Helical" evidence="6">
    <location>
        <begin position="28"/>
        <end position="43"/>
    </location>
</feature>
<evidence type="ECO:0000313" key="8">
    <source>
        <dbReference type="Proteomes" id="UP001595817"/>
    </source>
</evidence>
<evidence type="ECO:0000256" key="4">
    <source>
        <dbReference type="ARBA" id="ARBA00022989"/>
    </source>
</evidence>
<dbReference type="RefSeq" id="WP_378154770.1">
    <property type="nucleotide sequence ID" value="NZ_JBHSEC010000019.1"/>
</dbReference>
<keyword evidence="4 6" id="KW-1133">Transmembrane helix</keyword>
<dbReference type="InterPro" id="IPR005598">
    <property type="entry name" value="ATP_synth_I"/>
</dbReference>
<gene>
    <name evidence="7" type="ORF">ACFOZY_09610</name>
</gene>
<organism evidence="7 8">
    <name type="scientific">Chungangia koreensis</name>
    <dbReference type="NCBI Taxonomy" id="752657"/>
    <lineage>
        <taxon>Bacteria</taxon>
        <taxon>Bacillati</taxon>
        <taxon>Bacillota</taxon>
        <taxon>Bacilli</taxon>
        <taxon>Lactobacillales</taxon>
        <taxon>Chungangia</taxon>
    </lineage>
</organism>
<dbReference type="Pfam" id="PF03899">
    <property type="entry name" value="ATP-synt_I"/>
    <property type="match status" value="1"/>
</dbReference>
<dbReference type="Proteomes" id="UP001595817">
    <property type="component" value="Unassembled WGS sequence"/>
</dbReference>
<evidence type="ECO:0000313" key="7">
    <source>
        <dbReference type="EMBL" id="MFC4410668.1"/>
    </source>
</evidence>
<feature type="transmembrane region" description="Helical" evidence="6">
    <location>
        <begin position="110"/>
        <end position="131"/>
    </location>
</feature>
<accession>A0ABV8X5I7</accession>
<feature type="transmembrane region" description="Helical" evidence="6">
    <location>
        <begin position="49"/>
        <end position="67"/>
    </location>
</feature>
<comment type="subcellular location">
    <subcellularLocation>
        <location evidence="1">Cell membrane</location>
        <topology evidence="1">Multi-pass membrane protein</topology>
    </subcellularLocation>
</comment>
<reference evidence="8" key="1">
    <citation type="journal article" date="2019" name="Int. J. Syst. Evol. Microbiol.">
        <title>The Global Catalogue of Microorganisms (GCM) 10K type strain sequencing project: providing services to taxonomists for standard genome sequencing and annotation.</title>
        <authorList>
            <consortium name="The Broad Institute Genomics Platform"/>
            <consortium name="The Broad Institute Genome Sequencing Center for Infectious Disease"/>
            <person name="Wu L."/>
            <person name="Ma J."/>
        </authorList>
    </citation>
    <scope>NUCLEOTIDE SEQUENCE [LARGE SCALE GENOMIC DNA]</scope>
    <source>
        <strain evidence="8">CCUG 59778</strain>
    </source>
</reference>
<evidence type="ECO:0000256" key="3">
    <source>
        <dbReference type="ARBA" id="ARBA00022692"/>
    </source>
</evidence>
<comment type="caution">
    <text evidence="7">The sequence shown here is derived from an EMBL/GenBank/DDBJ whole genome shotgun (WGS) entry which is preliminary data.</text>
</comment>
<evidence type="ECO:0000256" key="6">
    <source>
        <dbReference type="SAM" id="Phobius"/>
    </source>
</evidence>
<dbReference type="PANTHER" id="PTHR40035:SF1">
    <property type="entry name" value="ATP SYNTHASE PROTEIN I"/>
    <property type="match status" value="1"/>
</dbReference>
<keyword evidence="2" id="KW-1003">Cell membrane</keyword>
<protein>
    <submittedName>
        <fullName evidence="7">ATP synthase subunit I</fullName>
    </submittedName>
</protein>
<dbReference type="InterPro" id="IPR039072">
    <property type="entry name" value="ATP_synth_I_Bacilli"/>
</dbReference>
<dbReference type="EMBL" id="JBHSEC010000019">
    <property type="protein sequence ID" value="MFC4410668.1"/>
    <property type="molecule type" value="Genomic_DNA"/>
</dbReference>
<keyword evidence="3 6" id="KW-0812">Transmembrane</keyword>